<evidence type="ECO:0000259" key="5">
    <source>
        <dbReference type="PROSITE" id="PS50076"/>
    </source>
</evidence>
<dbReference type="Pfam" id="PF05207">
    <property type="entry name" value="Zn_ribbon_CSL"/>
    <property type="match status" value="1"/>
</dbReference>
<dbReference type="Gene3D" id="1.10.287.110">
    <property type="entry name" value="DnaJ domain"/>
    <property type="match status" value="1"/>
</dbReference>
<keyword evidence="3" id="KW-0862">Zinc</keyword>
<dbReference type="GO" id="GO:0008198">
    <property type="term" value="F:ferrous iron binding"/>
    <property type="evidence" value="ECO:0007669"/>
    <property type="project" value="TreeGrafter"/>
</dbReference>
<dbReference type="SUPFAM" id="SSF144217">
    <property type="entry name" value="CSL zinc finger"/>
    <property type="match status" value="1"/>
</dbReference>
<dbReference type="SMART" id="SM00271">
    <property type="entry name" value="DnaJ"/>
    <property type="match status" value="1"/>
</dbReference>
<dbReference type="InterPro" id="IPR036869">
    <property type="entry name" value="J_dom_sf"/>
</dbReference>
<evidence type="ECO:0000256" key="1">
    <source>
        <dbReference type="ARBA" id="ARBA00006169"/>
    </source>
</evidence>
<dbReference type="InterPro" id="IPR036671">
    <property type="entry name" value="DPH_MB_sf"/>
</dbReference>
<sequence length="129" mass="14885">MEDYYALLKCTPDATPLQIKQSYQRLAREYHPDKGALSSENFLAIDKAYKILKDELSRKDYDSTTFASTCNQHSLIYAELAKEDIRLDCEGRAFYPCRCGEDFLIEKEHLEEPECVIECGECSNSILIR</sequence>
<dbReference type="OrthoDB" id="66964at2759"/>
<dbReference type="PROSITE" id="PS51074">
    <property type="entry name" value="DPH_MB"/>
    <property type="match status" value="1"/>
</dbReference>
<dbReference type="Proteomes" id="UP001152799">
    <property type="component" value="Chromosome 12"/>
</dbReference>
<dbReference type="PANTHER" id="PTHR45255:SF1">
    <property type="entry name" value="DNAJ HOMOLOG SUBFAMILY C MEMBER 24"/>
    <property type="match status" value="1"/>
</dbReference>
<evidence type="ECO:0000256" key="2">
    <source>
        <dbReference type="ARBA" id="ARBA00022723"/>
    </source>
</evidence>
<accession>A0A9N9MJ49</accession>
<dbReference type="CDD" id="cd06257">
    <property type="entry name" value="DnaJ"/>
    <property type="match status" value="1"/>
</dbReference>
<dbReference type="PANTHER" id="PTHR45255">
    <property type="entry name" value="DNAJ HOMOLOG SUBFAMILY C MEMBER 24"/>
    <property type="match status" value="1"/>
</dbReference>
<feature type="domain" description="DPH-type MB" evidence="6">
    <location>
        <begin position="76"/>
        <end position="129"/>
    </location>
</feature>
<evidence type="ECO:0008006" key="9">
    <source>
        <dbReference type="Google" id="ProtNLM"/>
    </source>
</evidence>
<dbReference type="InterPro" id="IPR007872">
    <property type="entry name" value="DPH_MB_dom"/>
</dbReference>
<dbReference type="InterPro" id="IPR001623">
    <property type="entry name" value="DnaJ_domain"/>
</dbReference>
<evidence type="ECO:0000256" key="4">
    <source>
        <dbReference type="ARBA" id="ARBA00023004"/>
    </source>
</evidence>
<dbReference type="SUPFAM" id="SSF46565">
    <property type="entry name" value="Chaperone J-domain"/>
    <property type="match status" value="1"/>
</dbReference>
<name>A0A9N9MJ49_9CUCU</name>
<keyword evidence="4" id="KW-0408">Iron</keyword>
<dbReference type="Gene3D" id="3.10.660.10">
    <property type="entry name" value="DPH Zinc finger"/>
    <property type="match status" value="1"/>
</dbReference>
<dbReference type="EMBL" id="OU892288">
    <property type="protein sequence ID" value="CAG9762868.1"/>
    <property type="molecule type" value="Genomic_DNA"/>
</dbReference>
<dbReference type="PROSITE" id="PS50076">
    <property type="entry name" value="DNAJ_2"/>
    <property type="match status" value="1"/>
</dbReference>
<feature type="domain" description="J" evidence="5">
    <location>
        <begin position="3"/>
        <end position="65"/>
    </location>
</feature>
<gene>
    <name evidence="7" type="ORF">CEUTPL_LOCUS3539</name>
</gene>
<keyword evidence="8" id="KW-1185">Reference proteome</keyword>
<dbReference type="Pfam" id="PF00226">
    <property type="entry name" value="DnaJ"/>
    <property type="match status" value="1"/>
</dbReference>
<evidence type="ECO:0000259" key="6">
    <source>
        <dbReference type="PROSITE" id="PS51074"/>
    </source>
</evidence>
<comment type="similarity">
    <text evidence="1">Belongs to the DPH4 family.</text>
</comment>
<evidence type="ECO:0000313" key="8">
    <source>
        <dbReference type="Proteomes" id="UP001152799"/>
    </source>
</evidence>
<proteinExistence type="inferred from homology"/>
<protein>
    <recommendedName>
        <fullName evidence="9">Diphthamide biosynthesis protein 4</fullName>
    </recommendedName>
</protein>
<dbReference type="GO" id="GO:0001671">
    <property type="term" value="F:ATPase activator activity"/>
    <property type="evidence" value="ECO:0007669"/>
    <property type="project" value="TreeGrafter"/>
</dbReference>
<organism evidence="7 8">
    <name type="scientific">Ceutorhynchus assimilis</name>
    <name type="common">cabbage seed weevil</name>
    <dbReference type="NCBI Taxonomy" id="467358"/>
    <lineage>
        <taxon>Eukaryota</taxon>
        <taxon>Metazoa</taxon>
        <taxon>Ecdysozoa</taxon>
        <taxon>Arthropoda</taxon>
        <taxon>Hexapoda</taxon>
        <taxon>Insecta</taxon>
        <taxon>Pterygota</taxon>
        <taxon>Neoptera</taxon>
        <taxon>Endopterygota</taxon>
        <taxon>Coleoptera</taxon>
        <taxon>Polyphaga</taxon>
        <taxon>Cucujiformia</taxon>
        <taxon>Curculionidae</taxon>
        <taxon>Ceutorhynchinae</taxon>
        <taxon>Ceutorhynchus</taxon>
    </lineage>
</organism>
<evidence type="ECO:0000313" key="7">
    <source>
        <dbReference type="EMBL" id="CAG9762868.1"/>
    </source>
</evidence>
<keyword evidence="2" id="KW-0479">Metal-binding</keyword>
<dbReference type="AlphaFoldDB" id="A0A9N9MJ49"/>
<evidence type="ECO:0000256" key="3">
    <source>
        <dbReference type="ARBA" id="ARBA00022833"/>
    </source>
</evidence>
<reference evidence="7" key="1">
    <citation type="submission" date="2022-01" db="EMBL/GenBank/DDBJ databases">
        <authorList>
            <person name="King R."/>
        </authorList>
    </citation>
    <scope>NUCLEOTIDE SEQUENCE</scope>
</reference>
<dbReference type="PRINTS" id="PR00625">
    <property type="entry name" value="JDOMAIN"/>
</dbReference>